<feature type="domain" description="Stealth protein CR3 conserved region 3" evidence="7">
    <location>
        <begin position="475"/>
        <end position="523"/>
    </location>
</feature>
<evidence type="ECO:0000256" key="1">
    <source>
        <dbReference type="ARBA" id="ARBA00007583"/>
    </source>
</evidence>
<evidence type="ECO:0000259" key="6">
    <source>
        <dbReference type="Pfam" id="PF17101"/>
    </source>
</evidence>
<name>A0ABV1U238_9ACTN</name>
<dbReference type="PANTHER" id="PTHR24045:SF0">
    <property type="entry name" value="N-ACETYLGLUCOSAMINE-1-PHOSPHOTRANSFERASE SUBUNITS ALPHA_BETA"/>
    <property type="match status" value="1"/>
</dbReference>
<keyword evidence="3" id="KW-0270">Exopolysaccharide synthesis</keyword>
<dbReference type="InterPro" id="IPR031358">
    <property type="entry name" value="Stealth_CR1"/>
</dbReference>
<feature type="domain" description="Stealth protein CR1 conserved region 1" evidence="6">
    <location>
        <begin position="284"/>
        <end position="306"/>
    </location>
</feature>
<feature type="region of interest" description="Disordered" evidence="4">
    <location>
        <begin position="1"/>
        <end position="48"/>
    </location>
</feature>
<dbReference type="Proteomes" id="UP001470023">
    <property type="component" value="Unassembled WGS sequence"/>
</dbReference>
<reference evidence="9 10" key="1">
    <citation type="submission" date="2024-06" db="EMBL/GenBank/DDBJ databases">
        <title>The Natural Products Discovery Center: Release of the First 8490 Sequenced Strains for Exploring Actinobacteria Biosynthetic Diversity.</title>
        <authorList>
            <person name="Kalkreuter E."/>
            <person name="Kautsar S.A."/>
            <person name="Yang D."/>
            <person name="Bader C.D."/>
            <person name="Teijaro C.N."/>
            <person name="Fluegel L."/>
            <person name="Davis C.M."/>
            <person name="Simpson J.R."/>
            <person name="Lauterbach L."/>
            <person name="Steele A.D."/>
            <person name="Gui C."/>
            <person name="Meng S."/>
            <person name="Li G."/>
            <person name="Viehrig K."/>
            <person name="Ye F."/>
            <person name="Su P."/>
            <person name="Kiefer A.F."/>
            <person name="Nichols A."/>
            <person name="Cepeda A.J."/>
            <person name="Yan W."/>
            <person name="Fan B."/>
            <person name="Jiang Y."/>
            <person name="Adhikari A."/>
            <person name="Zheng C.-J."/>
            <person name="Schuster L."/>
            <person name="Cowan T.M."/>
            <person name="Smanski M.J."/>
            <person name="Chevrette M.G."/>
            <person name="De Carvalho L.P.S."/>
            <person name="Shen B."/>
        </authorList>
    </citation>
    <scope>NUCLEOTIDE SEQUENCE [LARGE SCALE GENOMIC DNA]</scope>
    <source>
        <strain evidence="9 10">NPDC001166</strain>
    </source>
</reference>
<evidence type="ECO:0000256" key="2">
    <source>
        <dbReference type="ARBA" id="ARBA00022679"/>
    </source>
</evidence>
<dbReference type="Pfam" id="PF17103">
    <property type="entry name" value="Stealth_CR4"/>
    <property type="match status" value="1"/>
</dbReference>
<dbReference type="RefSeq" id="WP_352063185.1">
    <property type="nucleotide sequence ID" value="NZ_JBEPAZ010000005.1"/>
</dbReference>
<dbReference type="InterPro" id="IPR031356">
    <property type="entry name" value="Stealth_CR4"/>
</dbReference>
<sequence>MPSRLKTAGERLLPASVRQRREHEREEMRRRAEAEAAEQEQRAAERERADKIAARRVKLLADDTELAEFSAGGRTYFGRRVKSLTAAGASARNLALVADALDHAGVPYFLVPGRSPLRHVVGVRLGDRKALLDALRKLYASTALYAMKPGKDPWSADTALYADGALPTALKRGDAIRFGEILLGPANQVLADLSQGCDVEFWREGDELLAAEDSGDERAAERIDGLRTQTPRAVLAGALVAPRSNAVSDVLPADALVPATRDIGDRTYPTWADFLQPTIDAVDFPIDVVYTWVDGNDPVHAARRQAHLSDGTAPRIHARETGASRYTSHDELKYSLRSLQMYAPFVRTVYLVTDGQTPDWLDTSATGIQVIDHKDVFSDPTALPVFNSHAIETQLHHIEGLSEHYLYFNDDVFVGRPVTAGHFFHGNGIAKLPFSPFQLGLGAPHPDEPAPNAAGKNVRRLLLGEHARFTVNKFMHTPHPQIRSVMRDIEERFAEDVARTSRSRFRDTTDIAMGASLHHHHAYLTGRAVPGSFKLRYIDVARPDAADRMADLLATRRFDFFCLNDVNTPAEQRDQLAGELQAFLESYFPFPSRYERTGRSKGSDT</sequence>
<dbReference type="Pfam" id="PF17101">
    <property type="entry name" value="Stealth_CR1"/>
    <property type="match status" value="1"/>
</dbReference>
<feature type="domain" description="Stealth protein CR4 conserved region 4" evidence="8">
    <location>
        <begin position="552"/>
        <end position="599"/>
    </location>
</feature>
<dbReference type="Pfam" id="PF17102">
    <property type="entry name" value="Stealth_CR3"/>
    <property type="match status" value="1"/>
</dbReference>
<keyword evidence="2" id="KW-0808">Transferase</keyword>
<evidence type="ECO:0000259" key="8">
    <source>
        <dbReference type="Pfam" id="PF17103"/>
    </source>
</evidence>
<dbReference type="InterPro" id="IPR021520">
    <property type="entry name" value="Stealth_CR2"/>
</dbReference>
<feature type="domain" description="Stealth protein CR2 conserved region 2" evidence="5">
    <location>
        <begin position="325"/>
        <end position="430"/>
    </location>
</feature>
<dbReference type="InterPro" id="IPR031357">
    <property type="entry name" value="Stealth_CR3"/>
</dbReference>
<dbReference type="PANTHER" id="PTHR24045">
    <property type="match status" value="1"/>
</dbReference>
<proteinExistence type="inferred from homology"/>
<dbReference type="Pfam" id="PF11380">
    <property type="entry name" value="Stealth_CR2"/>
    <property type="match status" value="1"/>
</dbReference>
<evidence type="ECO:0000256" key="3">
    <source>
        <dbReference type="ARBA" id="ARBA00023169"/>
    </source>
</evidence>
<comment type="similarity">
    <text evidence="1">Belongs to the stealth family.</text>
</comment>
<comment type="caution">
    <text evidence="9">The sequence shown here is derived from an EMBL/GenBank/DDBJ whole genome shotgun (WGS) entry which is preliminary data.</text>
</comment>
<protein>
    <submittedName>
        <fullName evidence="9">Stealth family protein</fullName>
    </submittedName>
</protein>
<feature type="compositionally biased region" description="Basic and acidic residues" evidence="4">
    <location>
        <begin position="19"/>
        <end position="48"/>
    </location>
</feature>
<evidence type="ECO:0000313" key="10">
    <source>
        <dbReference type="Proteomes" id="UP001470023"/>
    </source>
</evidence>
<keyword evidence="10" id="KW-1185">Reference proteome</keyword>
<accession>A0ABV1U238</accession>
<gene>
    <name evidence="9" type="ORF">ABT272_08610</name>
</gene>
<dbReference type="InterPro" id="IPR047141">
    <property type="entry name" value="Stealth"/>
</dbReference>
<evidence type="ECO:0000259" key="5">
    <source>
        <dbReference type="Pfam" id="PF11380"/>
    </source>
</evidence>
<evidence type="ECO:0000259" key="7">
    <source>
        <dbReference type="Pfam" id="PF17102"/>
    </source>
</evidence>
<organism evidence="9 10">
    <name type="scientific">Streptomyces sp. 900105245</name>
    <dbReference type="NCBI Taxonomy" id="3154379"/>
    <lineage>
        <taxon>Bacteria</taxon>
        <taxon>Bacillati</taxon>
        <taxon>Actinomycetota</taxon>
        <taxon>Actinomycetes</taxon>
        <taxon>Kitasatosporales</taxon>
        <taxon>Streptomycetaceae</taxon>
        <taxon>Streptomyces</taxon>
    </lineage>
</organism>
<dbReference type="EMBL" id="JBEPAZ010000005">
    <property type="protein sequence ID" value="MER6427796.1"/>
    <property type="molecule type" value="Genomic_DNA"/>
</dbReference>
<evidence type="ECO:0000313" key="9">
    <source>
        <dbReference type="EMBL" id="MER6427796.1"/>
    </source>
</evidence>
<evidence type="ECO:0000256" key="4">
    <source>
        <dbReference type="SAM" id="MobiDB-lite"/>
    </source>
</evidence>